<feature type="transmembrane region" description="Helical" evidence="6">
    <location>
        <begin position="202"/>
        <end position="221"/>
    </location>
</feature>
<feature type="transmembrane region" description="Helical" evidence="6">
    <location>
        <begin position="267"/>
        <end position="287"/>
    </location>
</feature>
<evidence type="ECO:0000313" key="7">
    <source>
        <dbReference type="EMBL" id="QDZ25660.1"/>
    </source>
</evidence>
<dbReference type="Pfam" id="PF04142">
    <property type="entry name" value="Nuc_sug_transp"/>
    <property type="match status" value="1"/>
</dbReference>
<feature type="transmembrane region" description="Helical" evidence="6">
    <location>
        <begin position="43"/>
        <end position="62"/>
    </location>
</feature>
<dbReference type="GO" id="GO:0000139">
    <property type="term" value="C:Golgi membrane"/>
    <property type="evidence" value="ECO:0007669"/>
    <property type="project" value="InterPro"/>
</dbReference>
<evidence type="ECO:0000256" key="3">
    <source>
        <dbReference type="ARBA" id="ARBA00022692"/>
    </source>
</evidence>
<name>A0A5B8N1F2_9CHLO</name>
<reference evidence="7 8" key="1">
    <citation type="submission" date="2018-07" db="EMBL/GenBank/DDBJ databases">
        <title>The complete nuclear genome of the prasinophyte Chloropicon primus (CCMP1205).</title>
        <authorList>
            <person name="Pombert J.-F."/>
            <person name="Otis C."/>
            <person name="Turmel M."/>
            <person name="Lemieux C."/>
        </authorList>
    </citation>
    <scope>NUCLEOTIDE SEQUENCE [LARGE SCALE GENOMIC DNA]</scope>
    <source>
        <strain evidence="7 8">CCMP1205</strain>
    </source>
</reference>
<feature type="transmembrane region" description="Helical" evidence="6">
    <location>
        <begin position="166"/>
        <end position="190"/>
    </location>
</feature>
<dbReference type="AlphaFoldDB" id="A0A5B8N1F2"/>
<dbReference type="OrthoDB" id="408493at2759"/>
<evidence type="ECO:0000256" key="2">
    <source>
        <dbReference type="ARBA" id="ARBA00006447"/>
    </source>
</evidence>
<sequence length="339" mass="37851">MTASNPSLKTSTLVVAGVLTLVTSSQGIFTTASKVDGKYEYNFGTIVLLAEMFKLFFSLYNLRKELQLKPESTQMTKDWKTVSLFLVPSAIYLAQNNVQFLFLKYVDPSSYQVLGNLKIASTGILFRLFLKRKLSTLKWVALLLLLIGATTSQLDTCGSKVLSAPIQGYLFGLLSASLSGFAAVYTEYIMKKNNDSLYWQNAQLYFFGVCFNLINLTYQDIHAGFHNGFWLMTPFHGYNKWTYLVVCTLSSSGLLVSWIMKYADSIVKVYATSMAMLVTMVVSILLFGQTPTLQLFLGILTATASLQMYYMSQDDLFMPPSKDQMALTGVIVDSSKAEK</sequence>
<keyword evidence="4 6" id="KW-1133">Transmembrane helix</keyword>
<dbReference type="NCBIfam" id="TIGR00803">
    <property type="entry name" value="nst"/>
    <property type="match status" value="1"/>
</dbReference>
<gene>
    <name evidence="7" type="ORF">A3770_18p81780</name>
</gene>
<feature type="transmembrane region" description="Helical" evidence="6">
    <location>
        <begin position="137"/>
        <end position="154"/>
    </location>
</feature>
<keyword evidence="7" id="KW-0762">Sugar transport</keyword>
<evidence type="ECO:0000313" key="8">
    <source>
        <dbReference type="Proteomes" id="UP000316726"/>
    </source>
</evidence>
<keyword evidence="3 6" id="KW-0812">Transmembrane</keyword>
<dbReference type="Proteomes" id="UP000316726">
    <property type="component" value="Chromosome 18"/>
</dbReference>
<keyword evidence="5 6" id="KW-0472">Membrane</keyword>
<comment type="subcellular location">
    <subcellularLocation>
        <location evidence="1">Membrane</location>
        <topology evidence="1">Multi-pass membrane protein</topology>
    </subcellularLocation>
</comment>
<evidence type="ECO:0000256" key="6">
    <source>
        <dbReference type="SAM" id="Phobius"/>
    </source>
</evidence>
<feature type="transmembrane region" description="Helical" evidence="6">
    <location>
        <begin position="109"/>
        <end position="130"/>
    </location>
</feature>
<dbReference type="GO" id="GO:0015165">
    <property type="term" value="F:pyrimidine nucleotide-sugar transmembrane transporter activity"/>
    <property type="evidence" value="ECO:0007669"/>
    <property type="project" value="InterPro"/>
</dbReference>
<dbReference type="InterPro" id="IPR037185">
    <property type="entry name" value="EmrE-like"/>
</dbReference>
<evidence type="ECO:0000256" key="5">
    <source>
        <dbReference type="ARBA" id="ARBA00023136"/>
    </source>
</evidence>
<evidence type="ECO:0000256" key="4">
    <source>
        <dbReference type="ARBA" id="ARBA00022989"/>
    </source>
</evidence>
<feature type="transmembrane region" description="Helical" evidence="6">
    <location>
        <begin position="241"/>
        <end position="260"/>
    </location>
</feature>
<protein>
    <submittedName>
        <fullName evidence="7">Nucleotide-sugar transporter</fullName>
    </submittedName>
</protein>
<accession>A0A5B8N1F2</accession>
<keyword evidence="7" id="KW-0813">Transport</keyword>
<keyword evidence="8" id="KW-1185">Reference proteome</keyword>
<feature type="transmembrane region" description="Helical" evidence="6">
    <location>
        <begin position="82"/>
        <end position="103"/>
    </location>
</feature>
<dbReference type="EMBL" id="CP031051">
    <property type="protein sequence ID" value="QDZ25660.1"/>
    <property type="molecule type" value="Genomic_DNA"/>
</dbReference>
<proteinExistence type="inferred from homology"/>
<organism evidence="7 8">
    <name type="scientific">Chloropicon primus</name>
    <dbReference type="NCBI Taxonomy" id="1764295"/>
    <lineage>
        <taxon>Eukaryota</taxon>
        <taxon>Viridiplantae</taxon>
        <taxon>Chlorophyta</taxon>
        <taxon>Chloropicophyceae</taxon>
        <taxon>Chloropicales</taxon>
        <taxon>Chloropicaceae</taxon>
        <taxon>Chloropicon</taxon>
    </lineage>
</organism>
<dbReference type="PANTHER" id="PTHR10231">
    <property type="entry name" value="NUCLEOTIDE-SUGAR TRANSMEMBRANE TRANSPORTER"/>
    <property type="match status" value="1"/>
</dbReference>
<comment type="similarity">
    <text evidence="2">Belongs to the nucleotide-sugar transporter family. CMP-Sialate:CMP antiporter (TC 2.A.7.12) subfamily.</text>
</comment>
<dbReference type="PIRSF" id="PIRSF005799">
    <property type="entry name" value="UDP-gal_transpt"/>
    <property type="match status" value="1"/>
</dbReference>
<evidence type="ECO:0000256" key="1">
    <source>
        <dbReference type="ARBA" id="ARBA00004141"/>
    </source>
</evidence>
<dbReference type="InterPro" id="IPR007271">
    <property type="entry name" value="Nuc_sug_transpt"/>
</dbReference>
<dbReference type="SUPFAM" id="SSF103481">
    <property type="entry name" value="Multidrug resistance efflux transporter EmrE"/>
    <property type="match status" value="2"/>
</dbReference>